<evidence type="ECO:0000313" key="3">
    <source>
        <dbReference type="Proteomes" id="UP001165085"/>
    </source>
</evidence>
<organism evidence="2 3">
    <name type="scientific">Triparma strigata</name>
    <dbReference type="NCBI Taxonomy" id="1606541"/>
    <lineage>
        <taxon>Eukaryota</taxon>
        <taxon>Sar</taxon>
        <taxon>Stramenopiles</taxon>
        <taxon>Ochrophyta</taxon>
        <taxon>Bolidophyceae</taxon>
        <taxon>Parmales</taxon>
        <taxon>Triparmaceae</taxon>
        <taxon>Triparma</taxon>
    </lineage>
</organism>
<dbReference type="InterPro" id="IPR029058">
    <property type="entry name" value="AB_hydrolase_fold"/>
</dbReference>
<keyword evidence="3" id="KW-1185">Reference proteome</keyword>
<dbReference type="SUPFAM" id="SSF53474">
    <property type="entry name" value="alpha/beta-Hydrolases"/>
    <property type="match status" value="1"/>
</dbReference>
<dbReference type="OrthoDB" id="199520at2759"/>
<dbReference type="Pfam" id="PF12697">
    <property type="entry name" value="Abhydrolase_6"/>
    <property type="match status" value="1"/>
</dbReference>
<name>A0A9W7EN48_9STRA</name>
<feature type="domain" description="AB hydrolase-1" evidence="1">
    <location>
        <begin position="75"/>
        <end position="200"/>
    </location>
</feature>
<evidence type="ECO:0000259" key="1">
    <source>
        <dbReference type="Pfam" id="PF12697"/>
    </source>
</evidence>
<reference evidence="3" key="1">
    <citation type="journal article" date="2023" name="Commun. Biol.">
        <title>Genome analysis of Parmales, the sister group of diatoms, reveals the evolutionary specialization of diatoms from phago-mixotrophs to photoautotrophs.</title>
        <authorList>
            <person name="Ban H."/>
            <person name="Sato S."/>
            <person name="Yoshikawa S."/>
            <person name="Yamada K."/>
            <person name="Nakamura Y."/>
            <person name="Ichinomiya M."/>
            <person name="Sato N."/>
            <person name="Blanc-Mathieu R."/>
            <person name="Endo H."/>
            <person name="Kuwata A."/>
            <person name="Ogata H."/>
        </authorList>
    </citation>
    <scope>NUCLEOTIDE SEQUENCE [LARGE SCALE GENOMIC DNA]</scope>
    <source>
        <strain evidence="3">NIES 3701</strain>
    </source>
</reference>
<dbReference type="Gene3D" id="3.40.50.1820">
    <property type="entry name" value="alpha/beta hydrolase"/>
    <property type="match status" value="1"/>
</dbReference>
<sequence>MLITTTIRNACTRACCISLLALATLRLKSIYITPRSTFTHLSIGNKFNPILDHFEPAQNYPPSHTDHRPYRTAYVFIGGFGDPPSSYSPLVTVLKSQASRDSIVLTPATPGWESYDNFKTSRSLTHKSWLHSCLSSLRLANSLSDRVVVVGHSTGALVITRALQIYDDDLVDEIYFTGPNLRANKDDASAKRLLLGRLGSLVKFALPVIKKKVRKAEDGTIRPCDTLNEDYHKSGFYLKAFPVNAIIEMFKLQEQISSSSLSWGSRVKRVVFFKGESDRSVGDMQEQIDLVESVCWAGKVEFFKVKDAAHNLVFEREESGALDLLVNEILRNEIK</sequence>
<protein>
    <recommendedName>
        <fullName evidence="1">AB hydrolase-1 domain-containing protein</fullName>
    </recommendedName>
</protein>
<accession>A0A9W7EN48</accession>
<gene>
    <name evidence="2" type="ORF">TrST_g4334</name>
</gene>
<dbReference type="InterPro" id="IPR000073">
    <property type="entry name" value="AB_hydrolase_1"/>
</dbReference>
<comment type="caution">
    <text evidence="2">The sequence shown here is derived from an EMBL/GenBank/DDBJ whole genome shotgun (WGS) entry which is preliminary data.</text>
</comment>
<proteinExistence type="predicted"/>
<dbReference type="Proteomes" id="UP001165085">
    <property type="component" value="Unassembled WGS sequence"/>
</dbReference>
<dbReference type="EMBL" id="BRXY01000280">
    <property type="protein sequence ID" value="GMH83293.1"/>
    <property type="molecule type" value="Genomic_DNA"/>
</dbReference>
<dbReference type="AlphaFoldDB" id="A0A9W7EN48"/>
<evidence type="ECO:0000313" key="2">
    <source>
        <dbReference type="EMBL" id="GMH83293.1"/>
    </source>
</evidence>